<dbReference type="Gene3D" id="3.40.50.720">
    <property type="entry name" value="NAD(P)-binding Rossmann-like Domain"/>
    <property type="match status" value="1"/>
</dbReference>
<keyword evidence="1" id="KW-0732">Signal</keyword>
<protein>
    <recommendedName>
        <fullName evidence="4">NAD(P)-binding domain-containing protein</fullName>
    </recommendedName>
</protein>
<evidence type="ECO:0000313" key="2">
    <source>
        <dbReference type="EMBL" id="GFH55599.1"/>
    </source>
</evidence>
<comment type="caution">
    <text evidence="2">The sequence shown here is derived from an EMBL/GenBank/DDBJ whole genome shotgun (WGS) entry which is preliminary data.</text>
</comment>
<name>A0AAD3D0U4_9STRA</name>
<accession>A0AAD3D0U4</accession>
<evidence type="ECO:0000313" key="3">
    <source>
        <dbReference type="Proteomes" id="UP001054902"/>
    </source>
</evidence>
<dbReference type="AlphaFoldDB" id="A0AAD3D0U4"/>
<keyword evidence="3" id="KW-1185">Reference proteome</keyword>
<proteinExistence type="predicted"/>
<dbReference type="PANTHER" id="PTHR14097:SF8">
    <property type="entry name" value="NAD(P)-BINDING DOMAIN-CONTAINING PROTEIN"/>
    <property type="match status" value="1"/>
</dbReference>
<feature type="chain" id="PRO_5042256679" description="NAD(P)-binding domain-containing protein" evidence="1">
    <location>
        <begin position="25"/>
        <end position="317"/>
    </location>
</feature>
<evidence type="ECO:0008006" key="4">
    <source>
        <dbReference type="Google" id="ProtNLM"/>
    </source>
</evidence>
<feature type="signal peptide" evidence="1">
    <location>
        <begin position="1"/>
        <end position="24"/>
    </location>
</feature>
<dbReference type="SUPFAM" id="SSF51735">
    <property type="entry name" value="NAD(P)-binding Rossmann-fold domains"/>
    <property type="match status" value="1"/>
</dbReference>
<evidence type="ECO:0000256" key="1">
    <source>
        <dbReference type="SAM" id="SignalP"/>
    </source>
</evidence>
<dbReference type="InterPro" id="IPR036291">
    <property type="entry name" value="NAD(P)-bd_dom_sf"/>
</dbReference>
<dbReference type="EMBL" id="BLLK01000050">
    <property type="protein sequence ID" value="GFH55599.1"/>
    <property type="molecule type" value="Genomic_DNA"/>
</dbReference>
<reference evidence="2 3" key="1">
    <citation type="journal article" date="2021" name="Sci. Rep.">
        <title>The genome of the diatom Chaetoceros tenuissimus carries an ancient integrated fragment of an extant virus.</title>
        <authorList>
            <person name="Hongo Y."/>
            <person name="Kimura K."/>
            <person name="Takaki Y."/>
            <person name="Yoshida Y."/>
            <person name="Baba S."/>
            <person name="Kobayashi G."/>
            <person name="Nagasaki K."/>
            <person name="Hano T."/>
            <person name="Tomaru Y."/>
        </authorList>
    </citation>
    <scope>NUCLEOTIDE SEQUENCE [LARGE SCALE GENOMIC DNA]</scope>
    <source>
        <strain evidence="2 3">NIES-3715</strain>
    </source>
</reference>
<sequence length="317" mass="35554">MIVMNVLNCFLFFLMLIGCNGVHGINQSASEDNVRKKPTVMLFGSNGAVGSNVLSALLKETISETSVESFWNEIILVGRRFPFPSPSAEESKLIKTISMTSLQDIDQNEDELSSIQDTTVDACIIALGVGSPQDMTLPYWQSVEIDMIGSITRLCVQKGAKYISQLSSVDAEESPVPITKKELEKYNTPLGWIRMLMLYFRMKGLSEKAVIENASKSNVHVSIMQPSQIVTETTRYEWFDYILFKLLPVIDPLMPRYWHSVHVRLLGMAFAKDAANTMRGDITKGKNGRKTFNDFVQLSGEDFKAIQSDLDGTKWEL</sequence>
<organism evidence="2 3">
    <name type="scientific">Chaetoceros tenuissimus</name>
    <dbReference type="NCBI Taxonomy" id="426638"/>
    <lineage>
        <taxon>Eukaryota</taxon>
        <taxon>Sar</taxon>
        <taxon>Stramenopiles</taxon>
        <taxon>Ochrophyta</taxon>
        <taxon>Bacillariophyta</taxon>
        <taxon>Coscinodiscophyceae</taxon>
        <taxon>Chaetocerotophycidae</taxon>
        <taxon>Chaetocerotales</taxon>
        <taxon>Chaetocerotaceae</taxon>
        <taxon>Chaetoceros</taxon>
    </lineage>
</organism>
<dbReference type="Proteomes" id="UP001054902">
    <property type="component" value="Unassembled WGS sequence"/>
</dbReference>
<dbReference type="PANTHER" id="PTHR14097">
    <property type="entry name" value="OXIDOREDUCTASE HTATIP2"/>
    <property type="match status" value="1"/>
</dbReference>
<gene>
    <name evidence="2" type="ORF">CTEN210_12075</name>
</gene>